<evidence type="ECO:0000313" key="1">
    <source>
        <dbReference type="EMBL" id="MPL74983.1"/>
    </source>
</evidence>
<reference evidence="1" key="1">
    <citation type="submission" date="2019-08" db="EMBL/GenBank/DDBJ databases">
        <authorList>
            <person name="Kucharzyk K."/>
            <person name="Murdoch R.W."/>
            <person name="Higgins S."/>
            <person name="Loffler F."/>
        </authorList>
    </citation>
    <scope>NUCLEOTIDE SEQUENCE</scope>
</reference>
<proteinExistence type="predicted"/>
<accession>A0A644U7Y1</accession>
<name>A0A644U7Y1_9ZZZZ</name>
<protein>
    <submittedName>
        <fullName evidence="1">Uncharacterized protein</fullName>
    </submittedName>
</protein>
<dbReference type="EMBL" id="VSSQ01000084">
    <property type="protein sequence ID" value="MPL74983.1"/>
    <property type="molecule type" value="Genomic_DNA"/>
</dbReference>
<organism evidence="1">
    <name type="scientific">bioreactor metagenome</name>
    <dbReference type="NCBI Taxonomy" id="1076179"/>
    <lineage>
        <taxon>unclassified sequences</taxon>
        <taxon>metagenomes</taxon>
        <taxon>ecological metagenomes</taxon>
    </lineage>
</organism>
<gene>
    <name evidence="1" type="ORF">SDC9_20802</name>
</gene>
<sequence>MNIVITEEAKLFIREKYNSQVTIDCILEGG</sequence>
<dbReference type="AlphaFoldDB" id="A0A644U7Y1"/>
<comment type="caution">
    <text evidence="1">The sequence shown here is derived from an EMBL/GenBank/DDBJ whole genome shotgun (WGS) entry which is preliminary data.</text>
</comment>